<organism evidence="1 2">
    <name type="scientific">Prevotella histicola F0411</name>
    <dbReference type="NCBI Taxonomy" id="857291"/>
    <lineage>
        <taxon>Bacteria</taxon>
        <taxon>Pseudomonadati</taxon>
        <taxon>Bacteroidota</taxon>
        <taxon>Bacteroidia</taxon>
        <taxon>Bacteroidales</taxon>
        <taxon>Prevotellaceae</taxon>
        <taxon>Prevotella</taxon>
    </lineage>
</organism>
<accession>G6AH80</accession>
<evidence type="ECO:0000313" key="2">
    <source>
        <dbReference type="Proteomes" id="UP000004597"/>
    </source>
</evidence>
<dbReference type="HOGENOM" id="CLU_3294269_0_0_10"/>
<gene>
    <name evidence="1" type="ORF">HMPREF9138_01457</name>
</gene>
<evidence type="ECO:0000313" key="1">
    <source>
        <dbReference type="EMBL" id="EHG15881.1"/>
    </source>
</evidence>
<dbReference type="STRING" id="857291.HMPREF9138_01457"/>
<keyword evidence="2" id="KW-1185">Reference proteome</keyword>
<reference evidence="1 2" key="1">
    <citation type="submission" date="2011-10" db="EMBL/GenBank/DDBJ databases">
        <title>The Genome Sequence of Prevotella histicola F0411.</title>
        <authorList>
            <consortium name="The Broad Institute Genome Sequencing Platform"/>
            <person name="Earl A."/>
            <person name="Ward D."/>
            <person name="Feldgarden M."/>
            <person name="Gevers D."/>
            <person name="Izard J."/>
            <person name="Ganesan A."/>
            <person name="Blanton J.M."/>
            <person name="Baranova O.V."/>
            <person name="Tanner A.C."/>
            <person name="Mathney J.M.J."/>
            <person name="Dewhirst F.E."/>
            <person name="Young S.K."/>
            <person name="Zeng Q."/>
            <person name="Gargeya S."/>
            <person name="Fitzgerald M."/>
            <person name="Haas B."/>
            <person name="Abouelleil A."/>
            <person name="Alvarado L."/>
            <person name="Arachchi H.M."/>
            <person name="Berlin A."/>
            <person name="Brown A."/>
            <person name="Chapman S.B."/>
            <person name="Chen Z."/>
            <person name="Dunbar C."/>
            <person name="Freedman E."/>
            <person name="Gearin G."/>
            <person name="Gellesch M."/>
            <person name="Goldberg J."/>
            <person name="Griggs A."/>
            <person name="Gujja S."/>
            <person name="Heiman D."/>
            <person name="Howarth C."/>
            <person name="Larson L."/>
            <person name="Lui A."/>
            <person name="MacDonald P.J.P."/>
            <person name="Montmayeur A."/>
            <person name="Murphy C."/>
            <person name="Neiman D."/>
            <person name="Pearson M."/>
            <person name="Priest M."/>
            <person name="Roberts A."/>
            <person name="Saif S."/>
            <person name="Shea T."/>
            <person name="Shenoy N."/>
            <person name="Sisk P."/>
            <person name="Stolte C."/>
            <person name="Sykes S."/>
            <person name="Wortman J."/>
            <person name="Nusbaum C."/>
            <person name="Birren B."/>
        </authorList>
    </citation>
    <scope>NUCLEOTIDE SEQUENCE [LARGE SCALE GENOMIC DNA]</scope>
    <source>
        <strain evidence="1 2">F0411</strain>
    </source>
</reference>
<protein>
    <submittedName>
        <fullName evidence="1">Uncharacterized protein</fullName>
    </submittedName>
</protein>
<comment type="caution">
    <text evidence="1">The sequence shown here is derived from an EMBL/GenBank/DDBJ whole genome shotgun (WGS) entry which is preliminary data.</text>
</comment>
<sequence length="40" mass="4766">MYLVDAYKGKKLFYKIILSYSKTEIILLINKDVHLWEGMS</sequence>
<dbReference type="AlphaFoldDB" id="G6AH80"/>
<dbReference type="EMBL" id="AFXP01000014">
    <property type="protein sequence ID" value="EHG15881.1"/>
    <property type="molecule type" value="Genomic_DNA"/>
</dbReference>
<proteinExistence type="predicted"/>
<dbReference type="Proteomes" id="UP000004597">
    <property type="component" value="Unassembled WGS sequence"/>
</dbReference>
<name>G6AH80_9BACT</name>